<dbReference type="Proteomes" id="UP000471501">
    <property type="component" value="Unassembled WGS sequence"/>
</dbReference>
<dbReference type="GO" id="GO:0005737">
    <property type="term" value="C:cytoplasm"/>
    <property type="evidence" value="ECO:0007669"/>
    <property type="project" value="TreeGrafter"/>
</dbReference>
<dbReference type="InterPro" id="IPR013785">
    <property type="entry name" value="Aldolase_TIM"/>
</dbReference>
<gene>
    <name evidence="4" type="ORF">GON26_14940</name>
</gene>
<comment type="pathway">
    <text evidence="1">Cofactor biosynthesis; thiamine diphosphate biosynthesis.</text>
</comment>
<dbReference type="GO" id="GO:0004789">
    <property type="term" value="F:thiamine-phosphate diphosphorylase activity"/>
    <property type="evidence" value="ECO:0007669"/>
    <property type="project" value="TreeGrafter"/>
</dbReference>
<evidence type="ECO:0000259" key="3">
    <source>
        <dbReference type="Pfam" id="PF02581"/>
    </source>
</evidence>
<feature type="domain" description="Thiamine phosphate synthase/TenI" evidence="3">
    <location>
        <begin position="10"/>
        <end position="177"/>
    </location>
</feature>
<dbReference type="EMBL" id="WSTB01000008">
    <property type="protein sequence ID" value="MWB95661.1"/>
    <property type="molecule type" value="Genomic_DNA"/>
</dbReference>
<evidence type="ECO:0000256" key="1">
    <source>
        <dbReference type="ARBA" id="ARBA00004948"/>
    </source>
</evidence>
<dbReference type="CDD" id="cd00564">
    <property type="entry name" value="TMP_TenI"/>
    <property type="match status" value="1"/>
</dbReference>
<proteinExistence type="predicted"/>
<organism evidence="4 5">
    <name type="scientific">Flavobacterium hydrocarbonoxydans</name>
    <dbReference type="NCBI Taxonomy" id="2683249"/>
    <lineage>
        <taxon>Bacteria</taxon>
        <taxon>Pseudomonadati</taxon>
        <taxon>Bacteroidota</taxon>
        <taxon>Flavobacteriia</taxon>
        <taxon>Flavobacteriales</taxon>
        <taxon>Flavobacteriaceae</taxon>
        <taxon>Flavobacterium</taxon>
    </lineage>
</organism>
<dbReference type="PANTHER" id="PTHR20857">
    <property type="entry name" value="THIAMINE-PHOSPHATE PYROPHOSPHORYLASE"/>
    <property type="match status" value="1"/>
</dbReference>
<dbReference type="Gene3D" id="3.20.20.70">
    <property type="entry name" value="Aldolase class I"/>
    <property type="match status" value="1"/>
</dbReference>
<dbReference type="GO" id="GO:0009228">
    <property type="term" value="P:thiamine biosynthetic process"/>
    <property type="evidence" value="ECO:0007669"/>
    <property type="project" value="UniProtKB-KW"/>
</dbReference>
<dbReference type="SUPFAM" id="SSF51391">
    <property type="entry name" value="Thiamin phosphate synthase"/>
    <property type="match status" value="1"/>
</dbReference>
<evidence type="ECO:0000256" key="2">
    <source>
        <dbReference type="ARBA" id="ARBA00022977"/>
    </source>
</evidence>
<comment type="caution">
    <text evidence="4">The sequence shown here is derived from an EMBL/GenBank/DDBJ whole genome shotgun (WGS) entry which is preliminary data.</text>
</comment>
<evidence type="ECO:0000313" key="5">
    <source>
        <dbReference type="Proteomes" id="UP000471501"/>
    </source>
</evidence>
<keyword evidence="5" id="KW-1185">Reference proteome</keyword>
<dbReference type="InterPro" id="IPR022998">
    <property type="entry name" value="ThiamineP_synth_TenI"/>
</dbReference>
<sequence>MIVFSNPIALRDEIDIIHSLFEDGLDLFHVRKPGYSLAEMQQFLQQIKSNYREKLALHTHHQLADDFGINRIHFSEKDRKHANDFPARFSKPCRYKSTSTHSIDDFNTLENHFDYAFLSPVFPSISKQNYLPNTNLVEAIKSRTNFKTKVIALGGITSENITKTLESGFDDVALLGTIWNNENLLNQFKLCQKIAHTYSR</sequence>
<dbReference type="AlphaFoldDB" id="A0A6I4NNJ5"/>
<dbReference type="InterPro" id="IPR036206">
    <property type="entry name" value="ThiamineP_synth_sf"/>
</dbReference>
<dbReference type="Pfam" id="PF02581">
    <property type="entry name" value="TMP-TENI"/>
    <property type="match status" value="1"/>
</dbReference>
<keyword evidence="2" id="KW-0784">Thiamine biosynthesis</keyword>
<evidence type="ECO:0000313" key="4">
    <source>
        <dbReference type="EMBL" id="MWB95661.1"/>
    </source>
</evidence>
<dbReference type="PANTHER" id="PTHR20857:SF15">
    <property type="entry name" value="THIAMINE-PHOSPHATE SYNTHASE"/>
    <property type="match status" value="1"/>
</dbReference>
<name>A0A6I4NNJ5_9FLAO</name>
<dbReference type="RefSeq" id="WP_160375579.1">
    <property type="nucleotide sequence ID" value="NZ_WSTB01000008.1"/>
</dbReference>
<accession>A0A6I4NNJ5</accession>
<reference evidence="4 5" key="1">
    <citation type="submission" date="2019-12" db="EMBL/GenBank/DDBJ databases">
        <authorList>
            <person name="Kim Y.S."/>
        </authorList>
    </citation>
    <scope>NUCLEOTIDE SEQUENCE [LARGE SCALE GENOMIC DNA]</scope>
    <source>
        <strain evidence="4 5">GA093</strain>
    </source>
</reference>
<protein>
    <submittedName>
        <fullName evidence="4">Thiamine phosphate synthase</fullName>
    </submittedName>
</protein>